<accession>A0ABD5Z2C0</accession>
<dbReference type="InterPro" id="IPR058470">
    <property type="entry name" value="DUF8157_N"/>
</dbReference>
<dbReference type="Gene3D" id="3.40.50.150">
    <property type="entry name" value="Vaccinia Virus protein VP39"/>
    <property type="match status" value="1"/>
</dbReference>
<dbReference type="Pfam" id="PF26487">
    <property type="entry name" value="DUF8157_C"/>
    <property type="match status" value="1"/>
</dbReference>
<dbReference type="Proteomes" id="UP001596447">
    <property type="component" value="Unassembled WGS sequence"/>
</dbReference>
<evidence type="ECO:0000313" key="3">
    <source>
        <dbReference type="EMBL" id="MFC7199326.1"/>
    </source>
</evidence>
<evidence type="ECO:0000259" key="2">
    <source>
        <dbReference type="Pfam" id="PF26487"/>
    </source>
</evidence>
<dbReference type="InterPro" id="IPR058959">
    <property type="entry name" value="DUF8157_C"/>
</dbReference>
<dbReference type="RefSeq" id="WP_279529261.1">
    <property type="nucleotide sequence ID" value="NZ_CP122312.1"/>
</dbReference>
<keyword evidence="4" id="KW-1185">Reference proteome</keyword>
<name>A0ABD5Z2C0_9EURY</name>
<dbReference type="Pfam" id="PF26486">
    <property type="entry name" value="DUF8157"/>
    <property type="match status" value="1"/>
</dbReference>
<evidence type="ECO:0000259" key="1">
    <source>
        <dbReference type="Pfam" id="PF26486"/>
    </source>
</evidence>
<dbReference type="AlphaFoldDB" id="A0ABD5Z2C0"/>
<protein>
    <submittedName>
        <fullName evidence="3">Small ribosomal subunit Rsm22 family protein</fullName>
    </submittedName>
</protein>
<proteinExistence type="predicted"/>
<feature type="domain" description="DUF8157" evidence="1">
    <location>
        <begin position="5"/>
        <end position="56"/>
    </location>
</feature>
<gene>
    <name evidence="3" type="ORF">ACFQJ9_07855</name>
</gene>
<dbReference type="Pfam" id="PF13489">
    <property type="entry name" value="Methyltransf_23"/>
    <property type="match status" value="1"/>
</dbReference>
<sequence>MPVDRDDLRDTAKYLRNVRPIDPEEITDYLEGQPDHRAVRVALREEAADLGLVEREDGAFVPVEDDPVRVHFDGVEALPNEYAFALEELLIERYGRDWHDGDSGASLRETIRKLKEDYYRRNPVEYDEEVALAYAIYHLPDYYATVQYVLDDLARDGLLTRDLRVLDVGAGVGGPALGLHDYLASSEDPVLVDYDAVEPSAAADVLDDLLDETGSNFHPSITRETAEAFEFEAGAYDLVCFNNVLSELDDPVAVVERYLDALADDGTFVATAPADKHTSTHLREVERTVEAHEAATVYGPTVRLWEGERPTDRGWSFDERPDLATPGFQERLARGASDPSSFTNTSVKFSYSFLRTDGERRFDVSLSEKRYAKMVDMGHHVPDRIDLVAAKLSRNLAGEGANPLFKISDGSEDVEHYAVLVKENALNRDLLDAEYGDLLVFEQVLALWNDDEEAYNLVCDEQTIVDVYAR</sequence>
<comment type="caution">
    <text evidence="3">The sequence shown here is derived from an EMBL/GenBank/DDBJ whole genome shotgun (WGS) entry which is preliminary data.</text>
</comment>
<dbReference type="CDD" id="cd02440">
    <property type="entry name" value="AdoMet_MTases"/>
    <property type="match status" value="1"/>
</dbReference>
<feature type="domain" description="DUF8157" evidence="2">
    <location>
        <begin position="376"/>
        <end position="466"/>
    </location>
</feature>
<dbReference type="EMBL" id="JBHTAR010000011">
    <property type="protein sequence ID" value="MFC7199326.1"/>
    <property type="molecule type" value="Genomic_DNA"/>
</dbReference>
<organism evidence="3 4">
    <name type="scientific">Halospeciosus flavus</name>
    <dbReference type="NCBI Taxonomy" id="3032283"/>
    <lineage>
        <taxon>Archaea</taxon>
        <taxon>Methanobacteriati</taxon>
        <taxon>Methanobacteriota</taxon>
        <taxon>Stenosarchaea group</taxon>
        <taxon>Halobacteria</taxon>
        <taxon>Halobacteriales</taxon>
        <taxon>Halobacteriaceae</taxon>
        <taxon>Halospeciosus</taxon>
    </lineage>
</organism>
<reference evidence="3 4" key="1">
    <citation type="journal article" date="2019" name="Int. J. Syst. Evol. Microbiol.">
        <title>The Global Catalogue of Microorganisms (GCM) 10K type strain sequencing project: providing services to taxonomists for standard genome sequencing and annotation.</title>
        <authorList>
            <consortium name="The Broad Institute Genomics Platform"/>
            <consortium name="The Broad Institute Genome Sequencing Center for Infectious Disease"/>
            <person name="Wu L."/>
            <person name="Ma J."/>
        </authorList>
    </citation>
    <scope>NUCLEOTIDE SEQUENCE [LARGE SCALE GENOMIC DNA]</scope>
    <source>
        <strain evidence="3 4">XZGYJ-43</strain>
    </source>
</reference>
<dbReference type="SUPFAM" id="SSF53335">
    <property type="entry name" value="S-adenosyl-L-methionine-dependent methyltransferases"/>
    <property type="match status" value="1"/>
</dbReference>
<dbReference type="InterPro" id="IPR029063">
    <property type="entry name" value="SAM-dependent_MTases_sf"/>
</dbReference>
<evidence type="ECO:0000313" key="4">
    <source>
        <dbReference type="Proteomes" id="UP001596447"/>
    </source>
</evidence>